<evidence type="ECO:0000256" key="5">
    <source>
        <dbReference type="ARBA" id="ARBA00023326"/>
    </source>
</evidence>
<name>A0AAU7TEF8_9ACTN</name>
<evidence type="ECO:0000256" key="3">
    <source>
        <dbReference type="ARBA" id="ARBA00023277"/>
    </source>
</evidence>
<feature type="signal peptide" evidence="7">
    <location>
        <begin position="1"/>
        <end position="25"/>
    </location>
</feature>
<dbReference type="InterPro" id="IPR052025">
    <property type="entry name" value="Xyloglucanase_GH74"/>
</dbReference>
<dbReference type="InterPro" id="IPR002860">
    <property type="entry name" value="BNR_rpt"/>
</dbReference>
<dbReference type="PANTHER" id="PTHR43739">
    <property type="entry name" value="XYLOGLUCANASE (EUROFUNG)"/>
    <property type="match status" value="1"/>
</dbReference>
<keyword evidence="4" id="KW-0326">Glycosidase</keyword>
<feature type="chain" id="PRO_5043627504" evidence="7">
    <location>
        <begin position="26"/>
        <end position="723"/>
    </location>
</feature>
<dbReference type="CDD" id="cd15482">
    <property type="entry name" value="Sialidase_non-viral"/>
    <property type="match status" value="1"/>
</dbReference>
<dbReference type="EMBL" id="CP158165">
    <property type="protein sequence ID" value="XBV25097.1"/>
    <property type="molecule type" value="Genomic_DNA"/>
</dbReference>
<dbReference type="Pfam" id="PF02012">
    <property type="entry name" value="BNR"/>
    <property type="match status" value="1"/>
</dbReference>
<proteinExistence type="inferred from homology"/>
<evidence type="ECO:0000256" key="7">
    <source>
        <dbReference type="SAM" id="SignalP"/>
    </source>
</evidence>
<protein>
    <submittedName>
        <fullName evidence="8">Carbohydrate-binding protein</fullName>
    </submittedName>
</protein>
<keyword evidence="5" id="KW-0624">Polysaccharide degradation</keyword>
<evidence type="ECO:0000256" key="2">
    <source>
        <dbReference type="ARBA" id="ARBA00022801"/>
    </source>
</evidence>
<dbReference type="InterPro" id="IPR006311">
    <property type="entry name" value="TAT_signal"/>
</dbReference>
<comment type="similarity">
    <text evidence="6">Belongs to the glycosyl hydrolase 74 family.</text>
</comment>
<dbReference type="InterPro" id="IPR015943">
    <property type="entry name" value="WD40/YVTN_repeat-like_dom_sf"/>
</dbReference>
<keyword evidence="3" id="KW-0119">Carbohydrate metabolism</keyword>
<dbReference type="GO" id="GO:0000272">
    <property type="term" value="P:polysaccharide catabolic process"/>
    <property type="evidence" value="ECO:0007669"/>
    <property type="project" value="UniProtKB-KW"/>
</dbReference>
<reference evidence="8" key="1">
    <citation type="submission" date="2024-06" db="EMBL/GenBank/DDBJ databases">
        <title>Kribbella sp. strain HUAS MG21 genome sequences.</title>
        <authorList>
            <person name="Mo P."/>
        </authorList>
    </citation>
    <scope>NUCLEOTIDE SEQUENCE</scope>
    <source>
        <strain evidence="8">HUAS MG21</strain>
    </source>
</reference>
<organism evidence="8">
    <name type="scientific">Kribbella sp. HUAS MG21</name>
    <dbReference type="NCBI Taxonomy" id="3160966"/>
    <lineage>
        <taxon>Bacteria</taxon>
        <taxon>Bacillati</taxon>
        <taxon>Actinomycetota</taxon>
        <taxon>Actinomycetes</taxon>
        <taxon>Propionibacteriales</taxon>
        <taxon>Kribbellaceae</taxon>
        <taxon>Kribbella</taxon>
    </lineage>
</organism>
<dbReference type="Gene3D" id="2.130.10.10">
    <property type="entry name" value="YVTN repeat-like/Quinoprotein amine dehydrogenase"/>
    <property type="match status" value="2"/>
</dbReference>
<dbReference type="AlphaFoldDB" id="A0AAU7TEF8"/>
<keyword evidence="1 7" id="KW-0732">Signal</keyword>
<accession>A0AAU7TEF8</accession>
<dbReference type="PANTHER" id="PTHR43739:SF2">
    <property type="entry name" value="OLIGOXYLOGLUCAN-REDUCING END-SPECIFIC XYLOGLUCANASE-RELATED"/>
    <property type="match status" value="1"/>
</dbReference>
<sequence length="723" mass="76554">MSLGRRQFLALSTGTAMVAAGSAPAAAVPARPAGRYRWRNVEIVGGGFVTGIIHHPAKRGLVYARTDIGGAARFDGRTRRWVQLLHWIGWDEWNWTGVESLALDPADPQRLYLAVGTYTNEWSPINGAILRSADQGRTFERTDLPFKLGGNEPGRSMGERLVVDPRDGRVLLLGTRNHGLWRSADRGVTWARVDSFPVTGRPGIGIGFVFVDPRNGVIYAGVSDPAAPLYRSTDGGATWSPLAGQPTGLLPHHGELGADGNIYVTYGDLPGPYEMYDGAVHALNTATGEWTDITPLRPNTGGEAGFGYGGLATDPRRPGTVMVSTMSRWGPVDDVFRTVDGGRTWHSIGERIVLDTSGAPYLDFHGTPKLGWMIGDISIDPFDSDKVLYVTGATIFGTDDVTEAEAGRSTHWSVRAQGLEETAVLDLISPPWGPPLISALGDIGVYRHDRLDVVPPDGQAANPVSGTSPSLDYAALAPGFVVRLANADAGQRGAYSTDAGASWRPFTGEPAGMTQSGKVAVSTDARTIVWSPGDAVAHYSRDRGATWTAVAGLPVNAVVVGDRVDAALFYAFDAATGQAYVSSNGGATFTATAGGLPSGAGKLETVLDRAGHCWLAAGAGGLFRSTDRGLTYVPVTTIQESYVIGFGKAAPGRQEMSAYTSGKVAGVRGIYRSDDSGASWIRVNDDHHQYASTGEAITGDPRIYGRVYLSTNGFGIPYGEPCA</sequence>
<gene>
    <name evidence="8" type="ORF">ABN611_01505</name>
</gene>
<evidence type="ECO:0000313" key="8">
    <source>
        <dbReference type="EMBL" id="XBV25097.1"/>
    </source>
</evidence>
<dbReference type="GO" id="GO:0010411">
    <property type="term" value="P:xyloglucan metabolic process"/>
    <property type="evidence" value="ECO:0007669"/>
    <property type="project" value="TreeGrafter"/>
</dbReference>
<keyword evidence="2" id="KW-0378">Hydrolase</keyword>
<evidence type="ECO:0000256" key="4">
    <source>
        <dbReference type="ARBA" id="ARBA00023295"/>
    </source>
</evidence>
<evidence type="ECO:0000256" key="6">
    <source>
        <dbReference type="ARBA" id="ARBA00037986"/>
    </source>
</evidence>
<evidence type="ECO:0000256" key="1">
    <source>
        <dbReference type="ARBA" id="ARBA00022729"/>
    </source>
</evidence>
<dbReference type="RefSeq" id="WP_350277912.1">
    <property type="nucleotide sequence ID" value="NZ_CP158165.1"/>
</dbReference>
<dbReference type="GO" id="GO:0016798">
    <property type="term" value="F:hydrolase activity, acting on glycosyl bonds"/>
    <property type="evidence" value="ECO:0007669"/>
    <property type="project" value="UniProtKB-KW"/>
</dbReference>
<dbReference type="PROSITE" id="PS51318">
    <property type="entry name" value="TAT"/>
    <property type="match status" value="1"/>
</dbReference>
<dbReference type="SUPFAM" id="SSF110296">
    <property type="entry name" value="Oligoxyloglucan reducing end-specific cellobiohydrolase"/>
    <property type="match status" value="2"/>
</dbReference>